<evidence type="ECO:0000313" key="6">
    <source>
        <dbReference type="EMBL" id="MQN79450.1"/>
    </source>
</evidence>
<gene>
    <name evidence="6" type="ORF">F7D73_00405</name>
</gene>
<dbReference type="SUPFAM" id="SSF56935">
    <property type="entry name" value="Porins"/>
    <property type="match status" value="1"/>
</dbReference>
<dbReference type="GO" id="GO:0009279">
    <property type="term" value="C:cell outer membrane"/>
    <property type="evidence" value="ECO:0007669"/>
    <property type="project" value="UniProtKB-SubCell"/>
</dbReference>
<dbReference type="OrthoDB" id="905020at2"/>
<evidence type="ECO:0000256" key="3">
    <source>
        <dbReference type="ARBA" id="ARBA00023237"/>
    </source>
</evidence>
<protein>
    <submittedName>
        <fullName evidence="6">TonB-dependent receptor</fullName>
    </submittedName>
</protein>
<dbReference type="Proteomes" id="UP000480425">
    <property type="component" value="Unassembled WGS sequence"/>
</dbReference>
<dbReference type="InterPro" id="IPR037066">
    <property type="entry name" value="Plug_dom_sf"/>
</dbReference>
<dbReference type="InterPro" id="IPR036942">
    <property type="entry name" value="Beta-barrel_TonB_sf"/>
</dbReference>
<keyword evidence="4" id="KW-0732">Signal</keyword>
<name>A0A6G1TXD3_9BACT</name>
<evidence type="ECO:0000259" key="5">
    <source>
        <dbReference type="Pfam" id="PF14905"/>
    </source>
</evidence>
<dbReference type="EMBL" id="VZCB01000003">
    <property type="protein sequence ID" value="MQN79450.1"/>
    <property type="molecule type" value="Genomic_DNA"/>
</dbReference>
<organism evidence="6 7">
    <name type="scientific">Segatella copri</name>
    <dbReference type="NCBI Taxonomy" id="165179"/>
    <lineage>
        <taxon>Bacteria</taxon>
        <taxon>Pseudomonadati</taxon>
        <taxon>Bacteroidota</taxon>
        <taxon>Bacteroidia</taxon>
        <taxon>Bacteroidales</taxon>
        <taxon>Prevotellaceae</taxon>
        <taxon>Segatella</taxon>
    </lineage>
</organism>
<proteinExistence type="predicted"/>
<evidence type="ECO:0000256" key="1">
    <source>
        <dbReference type="ARBA" id="ARBA00004442"/>
    </source>
</evidence>
<evidence type="ECO:0000256" key="2">
    <source>
        <dbReference type="ARBA" id="ARBA00023136"/>
    </source>
</evidence>
<keyword evidence="6" id="KW-0675">Receptor</keyword>
<dbReference type="RefSeq" id="WP_153121776.1">
    <property type="nucleotide sequence ID" value="NZ_VZCB01000003.1"/>
</dbReference>
<dbReference type="InterPro" id="IPR041700">
    <property type="entry name" value="OMP_b-brl_3"/>
</dbReference>
<feature type="chain" id="PRO_5026127766" evidence="4">
    <location>
        <begin position="20"/>
        <end position="722"/>
    </location>
</feature>
<evidence type="ECO:0000313" key="7">
    <source>
        <dbReference type="Proteomes" id="UP000480425"/>
    </source>
</evidence>
<feature type="signal peptide" evidence="4">
    <location>
        <begin position="1"/>
        <end position="19"/>
    </location>
</feature>
<evidence type="ECO:0000256" key="4">
    <source>
        <dbReference type="SAM" id="SignalP"/>
    </source>
</evidence>
<reference evidence="6 7" key="1">
    <citation type="submission" date="2019-09" db="EMBL/GenBank/DDBJ databases">
        <title>Distinct polysaccharide growth profiles of human intestinal Prevotella copri isolates.</title>
        <authorList>
            <person name="Fehlner-Peach H."/>
            <person name="Magnabosco C."/>
            <person name="Raghavan V."/>
            <person name="Scher J.U."/>
            <person name="Tett A."/>
            <person name="Cox L.M."/>
            <person name="Gottsegen C."/>
            <person name="Watters A."/>
            <person name="Wiltshire- Gordon J.D."/>
            <person name="Segata N."/>
            <person name="Bonneau R."/>
            <person name="Littman D.R."/>
        </authorList>
    </citation>
    <scope>NUCLEOTIDE SEQUENCE [LARGE SCALE GENOMIC DNA]</scope>
    <source>
        <strain evidence="7">iA622</strain>
    </source>
</reference>
<keyword evidence="3" id="KW-0998">Cell outer membrane</keyword>
<feature type="domain" description="Outer membrane protein beta-barrel" evidence="5">
    <location>
        <begin position="331"/>
        <end position="675"/>
    </location>
</feature>
<dbReference type="Gene3D" id="2.170.130.10">
    <property type="entry name" value="TonB-dependent receptor, plug domain"/>
    <property type="match status" value="1"/>
</dbReference>
<keyword evidence="2" id="KW-0472">Membrane</keyword>
<dbReference type="AlphaFoldDB" id="A0A6G1TXD3"/>
<comment type="subcellular location">
    <subcellularLocation>
        <location evidence="1">Cell outer membrane</location>
    </subcellularLocation>
</comment>
<accession>A0A6G1TXD3</accession>
<comment type="caution">
    <text evidence="6">The sequence shown here is derived from an EMBL/GenBank/DDBJ whole genome shotgun (WGS) entry which is preliminary data.</text>
</comment>
<dbReference type="PANTHER" id="PTHR40980">
    <property type="entry name" value="PLUG DOMAIN-CONTAINING PROTEIN"/>
    <property type="match status" value="1"/>
</dbReference>
<dbReference type="Gene3D" id="2.40.170.20">
    <property type="entry name" value="TonB-dependent receptor, beta-barrel domain"/>
    <property type="match status" value="1"/>
</dbReference>
<dbReference type="Pfam" id="PF14905">
    <property type="entry name" value="OMP_b-brl_3"/>
    <property type="match status" value="1"/>
</dbReference>
<dbReference type="PANTHER" id="PTHR40980:SF3">
    <property type="entry name" value="TONB-DEPENDENT RECEPTOR-LIKE BETA-BARREL DOMAIN-CONTAINING PROTEIN"/>
    <property type="match status" value="1"/>
</dbReference>
<sequence>MKMFFCSFGLLMAAVPVFAQNTGKDSIVSTKALNDVVVSASNISRVGDQNFGKDTLQLREVVVRATRPLAKLNSEGFVTEVKGTVLEKLGFAKDVMGMLPGVLNNNGSIEVFGKGKPVFYINGHIVRNNMEVEQLKANQIDKITVITNPSSRYASTVGSIIKITTIKKVGDGFSFDNIATIGYRNYMYGKDNLDLNYRIDNLDVFGTIGLEQGKDTNSSKNVQNSWLSSHHQQNTTMKSTQHSNLIDGKWGFDFSSSPKLSFGAFYQVSYAPTKTNSSIMSSLYSDDVIESETSAYKDIKLRDLEHLLDGYCHGVWGKWNLEMTFDLMWKKTHENQNVIEQTGINQYFGIKDVGHARLMATELYASHPFLKGNFSFGVDFTNSSREENSESENSIMAGENNKIQELNMAYYVETMQHLGNVTFRIGGRYEHVNSEYFIGGRKNHEQSHVYDKFFPTASLSMPIGKTMVQLSYSKQCYRPLYSQLSNTVHYVNKYLYQSGNPYLQPSYSDNISLNLRYRWLALTANYKKVQNQIITSYTYYDDSKTIALLKKENSRNSLSNLQIMASFMPGFLWKCYYPVLACGVVSQFYKIDYRGNIKHVDNPLVVVKFNNIFKFHNNYMATVNYSWRSAGNSENIKMGSVGQINLSLAKDLSKKWNVKLSANDIFNTARKNTFTIFCGMNDVYLEKAAIVRAVECIVRYKFNTVKTKYKGKGAGKKEMDRL</sequence>